<dbReference type="AlphaFoldDB" id="A0A4Z2GM99"/>
<protein>
    <submittedName>
        <fullName evidence="1">Uncharacterized protein</fullName>
    </submittedName>
</protein>
<dbReference type="EMBL" id="SRLO01000501">
    <property type="protein sequence ID" value="TNN53933.1"/>
    <property type="molecule type" value="Genomic_DNA"/>
</dbReference>
<sequence length="137" mass="15740">MKVCSCSNFAEKLSAQRRPCWPRRPRRADTENSLSARRCPLHSGRIGNRGRALELNHNALHPEQAAPSCSTWVDHGGQLNNLTARLVRWNFSRTPHKATWLQTPCWFLRSALQLALDDGFHLLKHNDLHGLDDQDRR</sequence>
<name>A0A4Z2GM99_9TELE</name>
<comment type="caution">
    <text evidence="1">The sequence shown here is derived from an EMBL/GenBank/DDBJ whole genome shotgun (WGS) entry which is preliminary data.</text>
</comment>
<organism evidence="1 2">
    <name type="scientific">Liparis tanakae</name>
    <name type="common">Tanaka's snailfish</name>
    <dbReference type="NCBI Taxonomy" id="230148"/>
    <lineage>
        <taxon>Eukaryota</taxon>
        <taxon>Metazoa</taxon>
        <taxon>Chordata</taxon>
        <taxon>Craniata</taxon>
        <taxon>Vertebrata</taxon>
        <taxon>Euteleostomi</taxon>
        <taxon>Actinopterygii</taxon>
        <taxon>Neopterygii</taxon>
        <taxon>Teleostei</taxon>
        <taxon>Neoteleostei</taxon>
        <taxon>Acanthomorphata</taxon>
        <taxon>Eupercaria</taxon>
        <taxon>Perciformes</taxon>
        <taxon>Cottioidei</taxon>
        <taxon>Cottales</taxon>
        <taxon>Liparidae</taxon>
        <taxon>Liparis</taxon>
    </lineage>
</organism>
<dbReference type="Proteomes" id="UP000314294">
    <property type="component" value="Unassembled WGS sequence"/>
</dbReference>
<accession>A0A4Z2GM99</accession>
<reference evidence="1 2" key="1">
    <citation type="submission" date="2019-03" db="EMBL/GenBank/DDBJ databases">
        <title>First draft genome of Liparis tanakae, snailfish: a comprehensive survey of snailfish specific genes.</title>
        <authorList>
            <person name="Kim W."/>
            <person name="Song I."/>
            <person name="Jeong J.-H."/>
            <person name="Kim D."/>
            <person name="Kim S."/>
            <person name="Ryu S."/>
            <person name="Song J.Y."/>
            <person name="Lee S.K."/>
        </authorList>
    </citation>
    <scope>NUCLEOTIDE SEQUENCE [LARGE SCALE GENOMIC DNA]</scope>
    <source>
        <tissue evidence="1">Muscle</tissue>
    </source>
</reference>
<keyword evidence="2" id="KW-1185">Reference proteome</keyword>
<evidence type="ECO:0000313" key="1">
    <source>
        <dbReference type="EMBL" id="TNN53933.1"/>
    </source>
</evidence>
<gene>
    <name evidence="1" type="ORF">EYF80_035831</name>
</gene>
<evidence type="ECO:0000313" key="2">
    <source>
        <dbReference type="Proteomes" id="UP000314294"/>
    </source>
</evidence>
<proteinExistence type="predicted"/>